<dbReference type="GO" id="GO:0008115">
    <property type="term" value="F:sarcosine oxidase activity"/>
    <property type="evidence" value="ECO:0007669"/>
    <property type="project" value="UniProtKB-EC"/>
</dbReference>
<dbReference type="Gene3D" id="3.30.70.1520">
    <property type="entry name" value="Heterotetrameric sarcosine oxidase"/>
    <property type="match status" value="1"/>
</dbReference>
<dbReference type="RefSeq" id="WP_086995769.1">
    <property type="nucleotide sequence ID" value="NZ_FUHW01000019.1"/>
</dbReference>
<dbReference type="InterPro" id="IPR006280">
    <property type="entry name" value="SoxG_het"/>
</dbReference>
<proteinExistence type="predicted"/>
<organism evidence="1 2">
    <name type="scientific">Arthrobacter rhombi</name>
    <dbReference type="NCBI Taxonomy" id="71253"/>
    <lineage>
        <taxon>Bacteria</taxon>
        <taxon>Bacillati</taxon>
        <taxon>Actinomycetota</taxon>
        <taxon>Actinomycetes</taxon>
        <taxon>Micrococcales</taxon>
        <taxon>Micrococcaceae</taxon>
        <taxon>Arthrobacter</taxon>
    </lineage>
</organism>
<dbReference type="Proteomes" id="UP000195913">
    <property type="component" value="Unassembled WGS sequence"/>
</dbReference>
<dbReference type="NCBIfam" id="TIGR01375">
    <property type="entry name" value="soxG"/>
    <property type="match status" value="1"/>
</dbReference>
<accession>A0A1R4FHA7</accession>
<dbReference type="EC" id="1.5.3.1" evidence="1"/>
<keyword evidence="2" id="KW-1185">Reference proteome</keyword>
<dbReference type="SUPFAM" id="SSF103025">
    <property type="entry name" value="Folate-binding domain"/>
    <property type="match status" value="1"/>
</dbReference>
<dbReference type="Gene3D" id="3.30.1360.120">
    <property type="entry name" value="Probable tRNA modification gtpase trme, domain 1"/>
    <property type="match status" value="1"/>
</dbReference>
<dbReference type="InterPro" id="IPR007375">
    <property type="entry name" value="SoxG"/>
</dbReference>
<evidence type="ECO:0000313" key="1">
    <source>
        <dbReference type="EMBL" id="SJM55380.1"/>
    </source>
</evidence>
<gene>
    <name evidence="1" type="ORF">FM101_03955</name>
</gene>
<protein>
    <submittedName>
        <fullName evidence="1">Sarcosine oxidase gamma subunit</fullName>
        <ecNumber evidence="1">1.5.3.1</ecNumber>
    </submittedName>
</protein>
<evidence type="ECO:0000313" key="2">
    <source>
        <dbReference type="Proteomes" id="UP000195913"/>
    </source>
</evidence>
<name>A0A1R4FHA7_9MICC</name>
<reference evidence="1 2" key="1">
    <citation type="submission" date="2017-02" db="EMBL/GenBank/DDBJ databases">
        <authorList>
            <person name="Peterson S.W."/>
        </authorList>
    </citation>
    <scope>NUCLEOTIDE SEQUENCE [LARGE SCALE GENOMIC DNA]</scope>
    <source>
        <strain evidence="1 2">B Ar 00.02</strain>
    </source>
</reference>
<dbReference type="AlphaFoldDB" id="A0A1R4FHA7"/>
<dbReference type="InterPro" id="IPR027266">
    <property type="entry name" value="TrmE/GcvT-like"/>
</dbReference>
<sequence>MAENTLEAPAVSQEVAALRTSPVGYLAQDMAAGSVSGERGVTLRELPFLTQIGLRVVPGSATAQVLESALGLSLPQRVGEVSGNETLSVLWQGPDEFLLVGPPDSVDAAPLAALLGDGEDALPGSVVELSGNRTTLELSGPSARSVLEKGCHFDLHPSVFGTGSAVSTAIGPVPVFLWKTEENTFRILPRASFADYMVHWLLDAMLEFAAAEVP</sequence>
<dbReference type="Pfam" id="PF04268">
    <property type="entry name" value="SoxG"/>
    <property type="match status" value="1"/>
</dbReference>
<dbReference type="EMBL" id="FUHW01000019">
    <property type="protein sequence ID" value="SJM55380.1"/>
    <property type="molecule type" value="Genomic_DNA"/>
</dbReference>
<dbReference type="GO" id="GO:1901053">
    <property type="term" value="P:sarcosine catabolic process"/>
    <property type="evidence" value="ECO:0007669"/>
    <property type="project" value="InterPro"/>
</dbReference>
<keyword evidence="1" id="KW-0560">Oxidoreductase</keyword>